<dbReference type="HOGENOM" id="CLU_049140_0_0_6"/>
<dbReference type="KEGG" id="etd:ETAF_1292"/>
<evidence type="ECO:0000313" key="2">
    <source>
        <dbReference type="Proteomes" id="UP000002230"/>
    </source>
</evidence>
<reference evidence="1 2" key="2">
    <citation type="journal article" date="2011" name="BMC Immunol.">
        <title>Comparison of static immersion and intravenous injection systems for exposure of zebrafish embryos to the natural pathogen Edwardsiella tarda.</title>
        <authorList>
            <person name="van Soest J.J."/>
            <person name="Stockhammer O.W."/>
            <person name="Ordas A."/>
            <person name="Bloemberg G.V."/>
            <person name="Spaink H.P."/>
            <person name="Meijer A.H."/>
        </authorList>
    </citation>
    <scope>NUCLEOTIDE SEQUENCE [LARGE SCALE GENOMIC DNA]</scope>
    <source>
        <strain evidence="1 2">FL6-60</strain>
    </source>
</reference>
<reference evidence="2" key="1">
    <citation type="submission" date="2010-08" db="EMBL/GenBank/DDBJ databases">
        <title>Genome comparisons of Edwardsiella bacteria analysed using deep sequencing technology.</title>
        <authorList>
            <person name="van Soest J.J."/>
            <person name="Henkel C.V."/>
            <person name="Jansen H.J."/>
            <person name="van den Hondel C.A.M.J.J."/>
            <person name="Bloemberg G.V."/>
            <person name="Meijer A.H."/>
            <person name="Spaink H.P."/>
        </authorList>
    </citation>
    <scope>NUCLEOTIDE SEQUENCE [LARGE SCALE GENOMIC DNA]</scope>
    <source>
        <strain evidence="2">FL6-60</strain>
    </source>
</reference>
<dbReference type="PATRIC" id="fig|718251.5.peg.1336"/>
<dbReference type="EMBL" id="CP002154">
    <property type="protein sequence ID" value="ADM41404.1"/>
    <property type="molecule type" value="Genomic_DNA"/>
</dbReference>
<dbReference type="AlphaFoldDB" id="A0A0H3DTW8"/>
<dbReference type="Proteomes" id="UP000002230">
    <property type="component" value="Chromosome"/>
</dbReference>
<accession>A0A0H3DTW8</accession>
<proteinExistence type="predicted"/>
<evidence type="ECO:0000313" key="1">
    <source>
        <dbReference type="EMBL" id="ADM41404.1"/>
    </source>
</evidence>
<sequence length="450" mass="51869">MIKFTEKEIQNHIWENRNNFSDLLIEPAGLEIIEFSEDLSNVTAQLLIKNRINSKLSNLHSKLYGLEFIGCEVPLEQNSNSTIRADFLAIFCDDTGLAVIELKKSEQTERQAFTELLAYSNHMTTLFPSMTKNDSVYILISPMETRIARDAVIQSLIFDNRDIIALIPTFSDPLNITSLKLELWIPDQTELATFSNIAFREDNFSVCKLSWEYDAERWDAAKGEELLHSFVSQFDNISCLAAQYMEESGVHGFAYCSQLWPELSQVLPFTNSLVLVGMNPYAVGSVQHLSTEYDNYDDIPDPNAYTPHISELIGKLGEGELYEANIDVLSGLHRIWNSQLYRIGRQVIELTTRNTDGKYVHVEYGFMNWELYQRSLLEDVFCKNFAIRSTGLIRHLYTDILKLDYEFCKNNGLENHPIHGDMPYLGVNFLKSHHHFRKFILRMFYAEMDA</sequence>
<protein>
    <submittedName>
        <fullName evidence="1">Uncharacterized protein</fullName>
    </submittedName>
</protein>
<keyword evidence="2" id="KW-1185">Reference proteome</keyword>
<organism evidence="1 2">
    <name type="scientific">Edwardsiella tarda (strain FL6-60)</name>
    <dbReference type="NCBI Taxonomy" id="718251"/>
    <lineage>
        <taxon>Bacteria</taxon>
        <taxon>Pseudomonadati</taxon>
        <taxon>Pseudomonadota</taxon>
        <taxon>Gammaproteobacteria</taxon>
        <taxon>Enterobacterales</taxon>
        <taxon>Hafniaceae</taxon>
        <taxon>Edwardsiella</taxon>
    </lineage>
</organism>
<gene>
    <name evidence="1" type="ordered locus">ETAF_1292</name>
</gene>
<name>A0A0H3DTW8_EDWTF</name>